<evidence type="ECO:0000313" key="8">
    <source>
        <dbReference type="Proteomes" id="UP000233387"/>
    </source>
</evidence>
<keyword evidence="4 5" id="KW-0472">Membrane</keyword>
<dbReference type="Proteomes" id="UP000233387">
    <property type="component" value="Unassembled WGS sequence"/>
</dbReference>
<dbReference type="EMBL" id="NKXO01000006">
    <property type="protein sequence ID" value="PKQ70468.1"/>
    <property type="molecule type" value="Genomic_DNA"/>
</dbReference>
<evidence type="ECO:0000256" key="3">
    <source>
        <dbReference type="ARBA" id="ARBA00022989"/>
    </source>
</evidence>
<evidence type="ECO:0000313" key="7">
    <source>
        <dbReference type="EMBL" id="PKQ70468.1"/>
    </source>
</evidence>
<keyword evidence="8" id="KW-1185">Reference proteome</keyword>
<accession>A0A2N3IJM8</accession>
<evidence type="ECO:0000256" key="4">
    <source>
        <dbReference type="ARBA" id="ARBA00023136"/>
    </source>
</evidence>
<gene>
    <name evidence="7" type="ORF">Rain11_0551</name>
</gene>
<dbReference type="OrthoDB" id="9809429at2"/>
<evidence type="ECO:0000259" key="6">
    <source>
        <dbReference type="Pfam" id="PF07291"/>
    </source>
</evidence>
<feature type="domain" description="Methylamine utilisation protein MauE" evidence="6">
    <location>
        <begin position="65"/>
        <end position="158"/>
    </location>
</feature>
<feature type="transmembrane region" description="Helical" evidence="5">
    <location>
        <begin position="73"/>
        <end position="93"/>
    </location>
</feature>
<organism evidence="7 8">
    <name type="scientific">Raineya orbicola</name>
    <dbReference type="NCBI Taxonomy" id="2016530"/>
    <lineage>
        <taxon>Bacteria</taxon>
        <taxon>Pseudomonadati</taxon>
        <taxon>Bacteroidota</taxon>
        <taxon>Cytophagia</taxon>
        <taxon>Cytophagales</taxon>
        <taxon>Raineyaceae</taxon>
        <taxon>Raineya</taxon>
    </lineage>
</organism>
<feature type="transmembrane region" description="Helical" evidence="5">
    <location>
        <begin position="100"/>
        <end position="120"/>
    </location>
</feature>
<sequence length="390" mass="45083">MKVAVNIIIFLVGALFIFSGLIKLNDPVGTQIKLEEYFDVFADDFREKVIVNGELKESRETAMSSFFETLKPFALSFSILLSALEVIWGFSLLIRFRPKLTLWSLFLLIVFFTGLTFYSWHYNKVTDCGCFGDAIKLKPFESFLKDVILLFLIGFLLWQSKKITSNTQKWAWLSNLLVSLASFGIGLYAAYYLPIIDFLPYKVGNHLPSLMKPKEPLRFENRYIYTNLKTGKDEIFSEKEFAELWDKKLSDSTTYKYKDFQQTLLNPEAQAKIGADFRYIDADTAEMNKMFVGKKLLFIVPDIRKTNLEAFKKFSVLLKNLKNSDITPLGLSSDKAQMEMLCHEYQLPMEHHALDSKIMKAMIRTNPGLILLENGTVKRKWSYLQIPEKI</sequence>
<protein>
    <recommendedName>
        <fullName evidence="6">Methylamine utilisation protein MauE domain-containing protein</fullName>
    </recommendedName>
</protein>
<dbReference type="GO" id="GO:0030416">
    <property type="term" value="P:methylamine metabolic process"/>
    <property type="evidence" value="ECO:0007669"/>
    <property type="project" value="InterPro"/>
</dbReference>
<proteinExistence type="predicted"/>
<reference evidence="7 8" key="1">
    <citation type="submission" date="2017-06" db="EMBL/GenBank/DDBJ databases">
        <title>Raineya orbicola gen. nov., sp. nov. a slightly thermophilic bacterium of the phylum Bacteroidetes and the description of Raineyaceae fam. nov.</title>
        <authorList>
            <person name="Albuquerque L."/>
            <person name="Polonia A.R.M."/>
            <person name="Barroso C."/>
            <person name="Froufe H.J.C."/>
            <person name="Lage O."/>
            <person name="Lobo-Da-Cunha A."/>
            <person name="Egas C."/>
            <person name="Da Costa M.S."/>
        </authorList>
    </citation>
    <scope>NUCLEOTIDE SEQUENCE [LARGE SCALE GENOMIC DNA]</scope>
    <source>
        <strain evidence="7 8">SPSPC-11</strain>
    </source>
</reference>
<keyword evidence="2 5" id="KW-0812">Transmembrane</keyword>
<keyword evidence="3 5" id="KW-1133">Transmembrane helix</keyword>
<dbReference type="InterPro" id="IPR009908">
    <property type="entry name" value="Methylamine_util_MauE"/>
</dbReference>
<feature type="transmembrane region" description="Helical" evidence="5">
    <location>
        <begin position="140"/>
        <end position="158"/>
    </location>
</feature>
<dbReference type="Pfam" id="PF07291">
    <property type="entry name" value="MauE"/>
    <property type="match status" value="1"/>
</dbReference>
<evidence type="ECO:0000256" key="5">
    <source>
        <dbReference type="SAM" id="Phobius"/>
    </source>
</evidence>
<comment type="caution">
    <text evidence="7">The sequence shown here is derived from an EMBL/GenBank/DDBJ whole genome shotgun (WGS) entry which is preliminary data.</text>
</comment>
<comment type="subcellular location">
    <subcellularLocation>
        <location evidence="1">Membrane</location>
        <topology evidence="1">Multi-pass membrane protein</topology>
    </subcellularLocation>
</comment>
<dbReference type="GO" id="GO:0016020">
    <property type="term" value="C:membrane"/>
    <property type="evidence" value="ECO:0007669"/>
    <property type="project" value="UniProtKB-SubCell"/>
</dbReference>
<feature type="transmembrane region" description="Helical" evidence="5">
    <location>
        <begin position="170"/>
        <end position="193"/>
    </location>
</feature>
<feature type="transmembrane region" description="Helical" evidence="5">
    <location>
        <begin position="7"/>
        <end position="24"/>
    </location>
</feature>
<evidence type="ECO:0000256" key="1">
    <source>
        <dbReference type="ARBA" id="ARBA00004141"/>
    </source>
</evidence>
<name>A0A2N3IJM8_9BACT</name>
<evidence type="ECO:0000256" key="2">
    <source>
        <dbReference type="ARBA" id="ARBA00022692"/>
    </source>
</evidence>
<dbReference type="RefSeq" id="WP_101357807.1">
    <property type="nucleotide sequence ID" value="NZ_NKXO01000006.1"/>
</dbReference>
<dbReference type="AlphaFoldDB" id="A0A2N3IJM8"/>